<feature type="transmembrane region" description="Helical" evidence="5">
    <location>
        <begin position="153"/>
        <end position="179"/>
    </location>
</feature>
<evidence type="ECO:0000256" key="2">
    <source>
        <dbReference type="ARBA" id="ARBA00022692"/>
    </source>
</evidence>
<reference evidence="8" key="1">
    <citation type="submission" date="2022-11" db="UniProtKB">
        <authorList>
            <consortium name="WormBaseParasite"/>
        </authorList>
    </citation>
    <scope>IDENTIFICATION</scope>
</reference>
<organism evidence="7 8">
    <name type="scientific">Acrobeloides nanus</name>
    <dbReference type="NCBI Taxonomy" id="290746"/>
    <lineage>
        <taxon>Eukaryota</taxon>
        <taxon>Metazoa</taxon>
        <taxon>Ecdysozoa</taxon>
        <taxon>Nematoda</taxon>
        <taxon>Chromadorea</taxon>
        <taxon>Rhabditida</taxon>
        <taxon>Tylenchina</taxon>
        <taxon>Cephalobomorpha</taxon>
        <taxon>Cephaloboidea</taxon>
        <taxon>Cephalobidae</taxon>
        <taxon>Acrobeloides</taxon>
    </lineage>
</organism>
<feature type="domain" description="G-protein coupled receptors family 1 profile" evidence="6">
    <location>
        <begin position="1"/>
        <end position="179"/>
    </location>
</feature>
<accession>A0A914EHV7</accession>
<keyword evidence="2 5" id="KW-0812">Transmembrane</keyword>
<name>A0A914EHV7_9BILA</name>
<protein>
    <submittedName>
        <fullName evidence="8">G-protein coupled receptors family 1 profile domain-containing protein</fullName>
    </submittedName>
</protein>
<dbReference type="GO" id="GO:0016020">
    <property type="term" value="C:membrane"/>
    <property type="evidence" value="ECO:0007669"/>
    <property type="project" value="UniProtKB-SubCell"/>
</dbReference>
<evidence type="ECO:0000256" key="4">
    <source>
        <dbReference type="ARBA" id="ARBA00023136"/>
    </source>
</evidence>
<dbReference type="WBParaSite" id="ACRNAN_scaffold7873.g11586.t1">
    <property type="protein sequence ID" value="ACRNAN_scaffold7873.g11586.t1"/>
    <property type="gene ID" value="ACRNAN_scaffold7873.g11586"/>
</dbReference>
<keyword evidence="3 5" id="KW-1133">Transmembrane helix</keyword>
<evidence type="ECO:0000259" key="6">
    <source>
        <dbReference type="PROSITE" id="PS50262"/>
    </source>
</evidence>
<dbReference type="InterPro" id="IPR017452">
    <property type="entry name" value="GPCR_Rhodpsn_7TM"/>
</dbReference>
<evidence type="ECO:0000256" key="1">
    <source>
        <dbReference type="ARBA" id="ARBA00004370"/>
    </source>
</evidence>
<dbReference type="AlphaFoldDB" id="A0A914EHV7"/>
<keyword evidence="7" id="KW-1185">Reference proteome</keyword>
<dbReference type="PROSITE" id="PS50262">
    <property type="entry name" value="G_PROTEIN_RECEP_F1_2"/>
    <property type="match status" value="1"/>
</dbReference>
<feature type="transmembrane region" description="Helical" evidence="5">
    <location>
        <begin position="29"/>
        <end position="49"/>
    </location>
</feature>
<comment type="subcellular location">
    <subcellularLocation>
        <location evidence="1">Membrane</location>
    </subcellularLocation>
</comment>
<evidence type="ECO:0000313" key="7">
    <source>
        <dbReference type="Proteomes" id="UP000887540"/>
    </source>
</evidence>
<evidence type="ECO:0000313" key="8">
    <source>
        <dbReference type="WBParaSite" id="ACRNAN_scaffold7873.g11586.t1"/>
    </source>
</evidence>
<proteinExistence type="predicted"/>
<sequence length="230" mass="27141">MRLLKALNRFTAVVMPIEYSIYFTLRKTLVSSISVAAILMLCGLPLFLYRPYFDDPDSESYHLHMYEKETDVFFGCYAIKDYQHVIGKWFSLYERYYGPSNDCLFYYQQTFFYLEIVVTFVTSLLDLFAIFKLAKILRKYPDRYGVAERKREILYLIQNVSNLCSFVVTFLPLLTLLLVCKTLAYTIDYNSSSLLVQNVKLCFGSYMVHYVWNYFNQSPLKYALGHTLDE</sequence>
<evidence type="ECO:0000256" key="5">
    <source>
        <dbReference type="SAM" id="Phobius"/>
    </source>
</evidence>
<feature type="transmembrane region" description="Helical" evidence="5">
    <location>
        <begin position="111"/>
        <end position="133"/>
    </location>
</feature>
<dbReference type="Gene3D" id="1.20.1070.10">
    <property type="entry name" value="Rhodopsin 7-helix transmembrane proteins"/>
    <property type="match status" value="1"/>
</dbReference>
<dbReference type="Proteomes" id="UP000887540">
    <property type="component" value="Unplaced"/>
</dbReference>
<evidence type="ECO:0000256" key="3">
    <source>
        <dbReference type="ARBA" id="ARBA00022989"/>
    </source>
</evidence>
<keyword evidence="4 5" id="KW-0472">Membrane</keyword>